<protein>
    <submittedName>
        <fullName evidence="1">Uncharacterized protein</fullName>
    </submittedName>
</protein>
<dbReference type="EMBL" id="CAAALY010129775">
    <property type="protein sequence ID" value="VEL32062.1"/>
    <property type="molecule type" value="Genomic_DNA"/>
</dbReference>
<comment type="caution">
    <text evidence="1">The sequence shown here is derived from an EMBL/GenBank/DDBJ whole genome shotgun (WGS) entry which is preliminary data.</text>
</comment>
<proteinExistence type="predicted"/>
<evidence type="ECO:0000313" key="2">
    <source>
        <dbReference type="Proteomes" id="UP000784294"/>
    </source>
</evidence>
<reference evidence="1" key="1">
    <citation type="submission" date="2018-11" db="EMBL/GenBank/DDBJ databases">
        <authorList>
            <consortium name="Pathogen Informatics"/>
        </authorList>
    </citation>
    <scope>NUCLEOTIDE SEQUENCE</scope>
</reference>
<dbReference type="Proteomes" id="UP000784294">
    <property type="component" value="Unassembled WGS sequence"/>
</dbReference>
<organism evidence="1 2">
    <name type="scientific">Protopolystoma xenopodis</name>
    <dbReference type="NCBI Taxonomy" id="117903"/>
    <lineage>
        <taxon>Eukaryota</taxon>
        <taxon>Metazoa</taxon>
        <taxon>Spiralia</taxon>
        <taxon>Lophotrochozoa</taxon>
        <taxon>Platyhelminthes</taxon>
        <taxon>Monogenea</taxon>
        <taxon>Polyopisthocotylea</taxon>
        <taxon>Polystomatidea</taxon>
        <taxon>Polystomatidae</taxon>
        <taxon>Protopolystoma</taxon>
    </lineage>
</organism>
<name>A0A3S5AAU4_9PLAT</name>
<accession>A0A3S5AAU4</accession>
<evidence type="ECO:0000313" key="1">
    <source>
        <dbReference type="EMBL" id="VEL32062.1"/>
    </source>
</evidence>
<gene>
    <name evidence="1" type="ORF">PXEA_LOCUS25502</name>
</gene>
<dbReference type="AlphaFoldDB" id="A0A3S5AAU4"/>
<keyword evidence="2" id="KW-1185">Reference proteome</keyword>
<sequence length="160" mass="18583">MVRDRILPDVIHNLTLELPKISASCTLNLKEAQAEYRKLALIFFQAMLDRLIYDQPPLPDRPEVKTWLLTDLDLTEMLRQYIAEATGHFSIDSNILDVDDIIWLTNSVQSVISTLMPVTRRQKFLISEQVGKRRHYLFLYCNAKARIGELLRLGNCSDRH</sequence>